<name>A0A0A9GWA2_ARUDO</name>
<proteinExistence type="predicted"/>
<evidence type="ECO:0000313" key="1">
    <source>
        <dbReference type="EMBL" id="JAE26841.1"/>
    </source>
</evidence>
<protein>
    <submittedName>
        <fullName evidence="1">Uncharacterized protein</fullName>
    </submittedName>
</protein>
<dbReference type="EMBL" id="GBRH01171055">
    <property type="protein sequence ID" value="JAE26841.1"/>
    <property type="molecule type" value="Transcribed_RNA"/>
</dbReference>
<dbReference type="AlphaFoldDB" id="A0A0A9GWA2"/>
<sequence length="59" mass="6721">MHRASAFKRFKVNFESNNGCRYFFKKCSLITHFRPTNVETNTLPSAPCLISTPKSCCCS</sequence>
<accession>A0A0A9GWA2</accession>
<reference evidence="1" key="1">
    <citation type="submission" date="2014-09" db="EMBL/GenBank/DDBJ databases">
        <authorList>
            <person name="Magalhaes I.L.F."/>
            <person name="Oliveira U."/>
            <person name="Santos F.R."/>
            <person name="Vidigal T.H.D.A."/>
            <person name="Brescovit A.D."/>
            <person name="Santos A.J."/>
        </authorList>
    </citation>
    <scope>NUCLEOTIDE SEQUENCE</scope>
    <source>
        <tissue evidence="1">Shoot tissue taken approximately 20 cm above the soil surface</tissue>
    </source>
</reference>
<organism evidence="1">
    <name type="scientific">Arundo donax</name>
    <name type="common">Giant reed</name>
    <name type="synonym">Donax arundinaceus</name>
    <dbReference type="NCBI Taxonomy" id="35708"/>
    <lineage>
        <taxon>Eukaryota</taxon>
        <taxon>Viridiplantae</taxon>
        <taxon>Streptophyta</taxon>
        <taxon>Embryophyta</taxon>
        <taxon>Tracheophyta</taxon>
        <taxon>Spermatophyta</taxon>
        <taxon>Magnoliopsida</taxon>
        <taxon>Liliopsida</taxon>
        <taxon>Poales</taxon>
        <taxon>Poaceae</taxon>
        <taxon>PACMAD clade</taxon>
        <taxon>Arundinoideae</taxon>
        <taxon>Arundineae</taxon>
        <taxon>Arundo</taxon>
    </lineage>
</organism>
<reference evidence="1" key="2">
    <citation type="journal article" date="2015" name="Data Brief">
        <title>Shoot transcriptome of the giant reed, Arundo donax.</title>
        <authorList>
            <person name="Barrero R.A."/>
            <person name="Guerrero F.D."/>
            <person name="Moolhuijzen P."/>
            <person name="Goolsby J.A."/>
            <person name="Tidwell J."/>
            <person name="Bellgard S.E."/>
            <person name="Bellgard M.I."/>
        </authorList>
    </citation>
    <scope>NUCLEOTIDE SEQUENCE</scope>
    <source>
        <tissue evidence="1">Shoot tissue taken approximately 20 cm above the soil surface</tissue>
    </source>
</reference>